<evidence type="ECO:0000256" key="8">
    <source>
        <dbReference type="SAM" id="SignalP"/>
    </source>
</evidence>
<reference evidence="11" key="2">
    <citation type="submission" date="2025-05" db="UniProtKB">
        <authorList>
            <consortium name="Ensembl"/>
        </authorList>
    </citation>
    <scope>IDENTIFICATION</scope>
</reference>
<dbReference type="GO" id="GO:0050839">
    <property type="term" value="F:cell adhesion molecule binding"/>
    <property type="evidence" value="ECO:0007669"/>
    <property type="project" value="TreeGrafter"/>
</dbReference>
<keyword evidence="7" id="KW-1133">Transmembrane helix</keyword>
<feature type="domain" description="Ig-like" evidence="9">
    <location>
        <begin position="132"/>
        <end position="229"/>
    </location>
</feature>
<dbReference type="GO" id="GO:0005911">
    <property type="term" value="C:cell-cell junction"/>
    <property type="evidence" value="ECO:0007669"/>
    <property type="project" value="TreeGrafter"/>
</dbReference>
<dbReference type="PROSITE" id="PS50835">
    <property type="entry name" value="IG_LIKE"/>
    <property type="match status" value="2"/>
</dbReference>
<proteinExistence type="predicted"/>
<dbReference type="SUPFAM" id="SSF48726">
    <property type="entry name" value="Immunoglobulin"/>
    <property type="match status" value="2"/>
</dbReference>
<evidence type="ECO:0000256" key="7">
    <source>
        <dbReference type="SAM" id="Phobius"/>
    </source>
</evidence>
<dbReference type="InterPro" id="IPR013098">
    <property type="entry name" value="Ig_I-set"/>
</dbReference>
<dbReference type="Proteomes" id="UP000752171">
    <property type="component" value="Unassembled WGS sequence"/>
</dbReference>
<dbReference type="InterPro" id="IPR036179">
    <property type="entry name" value="Ig-like_dom_sf"/>
</dbReference>
<dbReference type="InterPro" id="IPR013151">
    <property type="entry name" value="Immunoglobulin_dom"/>
</dbReference>
<protein>
    <submittedName>
        <fullName evidence="10">Embigin</fullName>
    </submittedName>
</protein>
<dbReference type="InterPro" id="IPR007110">
    <property type="entry name" value="Ig-like_dom"/>
</dbReference>
<keyword evidence="5" id="KW-0393">Immunoglobulin domain</keyword>
<dbReference type="Pfam" id="PF00047">
    <property type="entry name" value="ig"/>
    <property type="match status" value="1"/>
</dbReference>
<evidence type="ECO:0000256" key="3">
    <source>
        <dbReference type="ARBA" id="ARBA00023157"/>
    </source>
</evidence>
<feature type="domain" description="Ig-like" evidence="9">
    <location>
        <begin position="59"/>
        <end position="130"/>
    </location>
</feature>
<evidence type="ECO:0000313" key="10">
    <source>
        <dbReference type="EMBL" id="KAG9261831.1"/>
    </source>
</evidence>
<dbReference type="AlphaFoldDB" id="A0A8B9L9X6"/>
<feature type="region of interest" description="Disordered" evidence="6">
    <location>
        <begin position="260"/>
        <end position="301"/>
    </location>
</feature>
<gene>
    <name evidence="10" type="primary">EMB</name>
    <name evidence="10" type="ORF">AMEX_G25434</name>
</gene>
<organism evidence="11 12">
    <name type="scientific">Astyanax mexicanus</name>
    <name type="common">Blind cave fish</name>
    <name type="synonym">Astyanax fasciatus mexicanus</name>
    <dbReference type="NCBI Taxonomy" id="7994"/>
    <lineage>
        <taxon>Eukaryota</taxon>
        <taxon>Metazoa</taxon>
        <taxon>Chordata</taxon>
        <taxon>Craniata</taxon>
        <taxon>Vertebrata</taxon>
        <taxon>Euteleostomi</taxon>
        <taxon>Actinopterygii</taxon>
        <taxon>Neopterygii</taxon>
        <taxon>Teleostei</taxon>
        <taxon>Ostariophysi</taxon>
        <taxon>Characiformes</taxon>
        <taxon>Characoidei</taxon>
        <taxon>Acestrorhamphidae</taxon>
        <taxon>Acestrorhamphinae</taxon>
        <taxon>Astyanax</taxon>
    </lineage>
</organism>
<dbReference type="InterPro" id="IPR051275">
    <property type="entry name" value="Cell_adhesion_signaling"/>
</dbReference>
<evidence type="ECO:0000313" key="11">
    <source>
        <dbReference type="Ensembl" id="ENSAMXP00005048460.1"/>
    </source>
</evidence>
<dbReference type="RefSeq" id="XP_007230084.2">
    <property type="nucleotide sequence ID" value="XM_007230022.4"/>
</dbReference>
<evidence type="ECO:0000256" key="2">
    <source>
        <dbReference type="ARBA" id="ARBA00023136"/>
    </source>
</evidence>
<evidence type="ECO:0000259" key="9">
    <source>
        <dbReference type="PROSITE" id="PS50835"/>
    </source>
</evidence>
<dbReference type="Proteomes" id="UP000694621">
    <property type="component" value="Unplaced"/>
</dbReference>
<dbReference type="SMART" id="SM00409">
    <property type="entry name" value="IG"/>
    <property type="match status" value="2"/>
</dbReference>
<feature type="signal peptide" evidence="8">
    <location>
        <begin position="1"/>
        <end position="23"/>
    </location>
</feature>
<reference evidence="10 13" key="1">
    <citation type="submission" date="2021-07" db="EMBL/GenBank/DDBJ databases">
        <authorList>
            <person name="Imarazene B."/>
            <person name="Zahm M."/>
            <person name="Klopp C."/>
            <person name="Cabau C."/>
            <person name="Beille S."/>
            <person name="Jouanno E."/>
            <person name="Castinel A."/>
            <person name="Lluch J."/>
            <person name="Gil L."/>
            <person name="Kuchtly C."/>
            <person name="Lopez Roques C."/>
            <person name="Donnadieu C."/>
            <person name="Parrinello H."/>
            <person name="Journot L."/>
            <person name="Du K."/>
            <person name="Schartl M."/>
            <person name="Retaux S."/>
            <person name="Guiguen Y."/>
        </authorList>
    </citation>
    <scope>NUCLEOTIDE SEQUENCE [LARGE SCALE GENOMIC DNA]</scope>
    <source>
        <strain evidence="10">Pach_M1</strain>
        <tissue evidence="10">Testis</tissue>
    </source>
</reference>
<dbReference type="KEGG" id="amex:103042082"/>
<comment type="subcellular location">
    <subcellularLocation>
        <location evidence="1">Membrane</location>
        <topology evidence="1">Single-pass type I membrane protein</topology>
    </subcellularLocation>
</comment>
<keyword evidence="7" id="KW-0812">Transmembrane</keyword>
<dbReference type="GO" id="GO:0098609">
    <property type="term" value="P:cell-cell adhesion"/>
    <property type="evidence" value="ECO:0007669"/>
    <property type="project" value="TreeGrafter"/>
</dbReference>
<evidence type="ECO:0000256" key="4">
    <source>
        <dbReference type="ARBA" id="ARBA00023180"/>
    </source>
</evidence>
<evidence type="ECO:0000313" key="13">
    <source>
        <dbReference type="Proteomes" id="UP000752171"/>
    </source>
</evidence>
<dbReference type="CTD" id="133418"/>
<dbReference type="GeneID" id="103042082"/>
<keyword evidence="2 7" id="KW-0472">Membrane</keyword>
<dbReference type="GO" id="GO:0005886">
    <property type="term" value="C:plasma membrane"/>
    <property type="evidence" value="ECO:0007669"/>
    <property type="project" value="TreeGrafter"/>
</dbReference>
<feature type="compositionally biased region" description="Polar residues" evidence="6">
    <location>
        <begin position="268"/>
        <end position="293"/>
    </location>
</feature>
<dbReference type="InterPro" id="IPR013783">
    <property type="entry name" value="Ig-like_fold"/>
</dbReference>
<dbReference type="Ensembl" id="ENSAMXT00005052571.1">
    <property type="protein sequence ID" value="ENSAMXP00005048460.1"/>
    <property type="gene ID" value="ENSAMXG00005022169.1"/>
</dbReference>
<keyword evidence="4" id="KW-0325">Glycoprotein</keyword>
<keyword evidence="3" id="KW-1015">Disulfide bond</keyword>
<feature type="chain" id="PRO_5044669592" evidence="8">
    <location>
        <begin position="24"/>
        <end position="301"/>
    </location>
</feature>
<sequence length="301" mass="33555">MLGSHTKTMHFFLILLFWQGANTVSINSSLTEDVHKAVISGQSEVIEKIEILEPQRKVFSCETTNVPNKPPNISGYWKKNGTAIENSQQAVNNTDGKYIFSGTFNMEDLGNYSCVFSFSENVRQATFVLNVPAIKGADKPIVSYIGDSVVLKCEIKYGPKTWEWFKVNGTEKEFINATVDTSKYKLCIETNVTKLTVMNLTKEDAGKYLCSAVYDIGPSQGHVELKVLSFTEPLKPFLAIAAEVVVLVTLILLYERQSRSRKQDSETTENGPQSEQTSKLTQDESNGTDGGSSTRHRRVEQ</sequence>
<dbReference type="PANTHER" id="PTHR11640:SF158">
    <property type="entry name" value="V-SET AND IMMUNOGLOBULIN DOMAIN-CONTAINING PROTEIN 10-LIKE 2"/>
    <property type="match status" value="1"/>
</dbReference>
<evidence type="ECO:0000256" key="6">
    <source>
        <dbReference type="SAM" id="MobiDB-lite"/>
    </source>
</evidence>
<name>A0A8B9L9X6_ASTMX</name>
<evidence type="ECO:0000256" key="5">
    <source>
        <dbReference type="ARBA" id="ARBA00023319"/>
    </source>
</evidence>
<evidence type="ECO:0000256" key="1">
    <source>
        <dbReference type="ARBA" id="ARBA00004479"/>
    </source>
</evidence>
<accession>A0A8B9L9X6</accession>
<dbReference type="Pfam" id="PF07679">
    <property type="entry name" value="I-set"/>
    <property type="match status" value="1"/>
</dbReference>
<dbReference type="PANTHER" id="PTHR11640">
    <property type="entry name" value="NEPHRIN"/>
    <property type="match status" value="1"/>
</dbReference>
<dbReference type="EMBL" id="JAICCE010000022">
    <property type="protein sequence ID" value="KAG9261831.1"/>
    <property type="molecule type" value="Genomic_DNA"/>
</dbReference>
<dbReference type="CDD" id="cd00096">
    <property type="entry name" value="Ig"/>
    <property type="match status" value="1"/>
</dbReference>
<feature type="transmembrane region" description="Helical" evidence="7">
    <location>
        <begin position="236"/>
        <end position="254"/>
    </location>
</feature>
<dbReference type="InterPro" id="IPR003599">
    <property type="entry name" value="Ig_sub"/>
</dbReference>
<evidence type="ECO:0000313" key="12">
    <source>
        <dbReference type="Proteomes" id="UP000694621"/>
    </source>
</evidence>
<dbReference type="Gene3D" id="2.60.40.10">
    <property type="entry name" value="Immunoglobulins"/>
    <property type="match status" value="2"/>
</dbReference>
<keyword evidence="8" id="KW-0732">Signal</keyword>
<dbReference type="OrthoDB" id="9932757at2759"/>